<sequence length="179" mass="20107">MTVQDFLAMPESNDRYELIEGEIIPKVSPKRFHAGVQKSLIKLVDDWASERGHFYPEWAVVLKRRDRDWVPVPDLTYVSFERLAADWLEDAPCPVPADWVIEIISPDQTFGGMAAKASDYLTAGILRVWVLDSQAQTITVFAPDSAPLTYQGDNMIADSLLPGLELQVNKVFERAGLSK</sequence>
<proteinExistence type="predicted"/>
<dbReference type="InterPro" id="IPR012296">
    <property type="entry name" value="Nuclease_put_TT1808"/>
</dbReference>
<dbReference type="CDD" id="cd06260">
    <property type="entry name" value="DUF820-like"/>
    <property type="match status" value="1"/>
</dbReference>
<dbReference type="SUPFAM" id="SSF52980">
    <property type="entry name" value="Restriction endonuclease-like"/>
    <property type="match status" value="1"/>
</dbReference>
<evidence type="ECO:0000313" key="2">
    <source>
        <dbReference type="EMBL" id="PZD74819.1"/>
    </source>
</evidence>
<accession>A0A2W1JNF7</accession>
<name>A0A2W1JNF7_9CYAN</name>
<dbReference type="InterPro" id="IPR008538">
    <property type="entry name" value="Uma2"/>
</dbReference>
<dbReference type="PANTHER" id="PTHR34107:SF1">
    <property type="entry name" value="SLL0198 PROTEIN"/>
    <property type="match status" value="1"/>
</dbReference>
<dbReference type="RefSeq" id="WP_233501380.1">
    <property type="nucleotide sequence ID" value="NZ_CAWNWM010000002.1"/>
</dbReference>
<reference evidence="2 3" key="1">
    <citation type="journal article" date="2018" name="Sci. Rep.">
        <title>A novel species of the marine cyanobacterium Acaryochloris with a unique pigment content and lifestyle.</title>
        <authorList>
            <person name="Partensky F."/>
            <person name="Six C."/>
            <person name="Ratin M."/>
            <person name="Garczarek L."/>
            <person name="Vaulot D."/>
            <person name="Probert I."/>
            <person name="Calteau A."/>
            <person name="Gourvil P."/>
            <person name="Marie D."/>
            <person name="Grebert T."/>
            <person name="Bouchier C."/>
            <person name="Le Panse S."/>
            <person name="Gachenot M."/>
            <person name="Rodriguez F."/>
            <person name="Garrido J.L."/>
        </authorList>
    </citation>
    <scope>NUCLEOTIDE SEQUENCE [LARGE SCALE GENOMIC DNA]</scope>
    <source>
        <strain evidence="2 3">RCC1774</strain>
    </source>
</reference>
<dbReference type="Proteomes" id="UP000248857">
    <property type="component" value="Unassembled WGS sequence"/>
</dbReference>
<evidence type="ECO:0000259" key="1">
    <source>
        <dbReference type="Pfam" id="PF05685"/>
    </source>
</evidence>
<dbReference type="EMBL" id="PQWO01000002">
    <property type="protein sequence ID" value="PZD74819.1"/>
    <property type="molecule type" value="Genomic_DNA"/>
</dbReference>
<organism evidence="2 3">
    <name type="scientific">Acaryochloris thomasi RCC1774</name>
    <dbReference type="NCBI Taxonomy" id="1764569"/>
    <lineage>
        <taxon>Bacteria</taxon>
        <taxon>Bacillati</taxon>
        <taxon>Cyanobacteriota</taxon>
        <taxon>Cyanophyceae</taxon>
        <taxon>Acaryochloridales</taxon>
        <taxon>Acaryochloridaceae</taxon>
        <taxon>Acaryochloris</taxon>
        <taxon>Acaryochloris thomasi</taxon>
    </lineage>
</organism>
<keyword evidence="3" id="KW-1185">Reference proteome</keyword>
<dbReference type="PANTHER" id="PTHR34107">
    <property type="entry name" value="SLL0198 PROTEIN-RELATED"/>
    <property type="match status" value="1"/>
</dbReference>
<gene>
    <name evidence="2" type="ORF">C1752_01097</name>
</gene>
<feature type="domain" description="Putative restriction endonuclease" evidence="1">
    <location>
        <begin position="3"/>
        <end position="168"/>
    </location>
</feature>
<dbReference type="Gene3D" id="3.90.1570.10">
    <property type="entry name" value="tt1808, chain A"/>
    <property type="match status" value="1"/>
</dbReference>
<dbReference type="InterPro" id="IPR011335">
    <property type="entry name" value="Restrct_endonuc-II-like"/>
</dbReference>
<dbReference type="Pfam" id="PF05685">
    <property type="entry name" value="Uma2"/>
    <property type="match status" value="1"/>
</dbReference>
<protein>
    <recommendedName>
        <fullName evidence="1">Putative restriction endonuclease domain-containing protein</fullName>
    </recommendedName>
</protein>
<comment type="caution">
    <text evidence="2">The sequence shown here is derived from an EMBL/GenBank/DDBJ whole genome shotgun (WGS) entry which is preliminary data.</text>
</comment>
<dbReference type="AlphaFoldDB" id="A0A2W1JNF7"/>
<evidence type="ECO:0000313" key="3">
    <source>
        <dbReference type="Proteomes" id="UP000248857"/>
    </source>
</evidence>